<dbReference type="AlphaFoldDB" id="A0A6J5VXG4"/>
<dbReference type="Proteomes" id="UP000507245">
    <property type="component" value="Unassembled WGS sequence"/>
</dbReference>
<protein>
    <submittedName>
        <fullName evidence="1">Uncharacterized protein</fullName>
    </submittedName>
</protein>
<evidence type="ECO:0000313" key="2">
    <source>
        <dbReference type="Proteomes" id="UP000507245"/>
    </source>
</evidence>
<organism evidence="1 2">
    <name type="scientific">Prunus armeniaca</name>
    <name type="common">Apricot</name>
    <name type="synonym">Armeniaca vulgaris</name>
    <dbReference type="NCBI Taxonomy" id="36596"/>
    <lineage>
        <taxon>Eukaryota</taxon>
        <taxon>Viridiplantae</taxon>
        <taxon>Streptophyta</taxon>
        <taxon>Embryophyta</taxon>
        <taxon>Tracheophyta</taxon>
        <taxon>Spermatophyta</taxon>
        <taxon>Magnoliopsida</taxon>
        <taxon>eudicotyledons</taxon>
        <taxon>Gunneridae</taxon>
        <taxon>Pentapetalae</taxon>
        <taxon>rosids</taxon>
        <taxon>fabids</taxon>
        <taxon>Rosales</taxon>
        <taxon>Rosaceae</taxon>
        <taxon>Amygdaloideae</taxon>
        <taxon>Amygdaleae</taxon>
        <taxon>Prunus</taxon>
    </lineage>
</organism>
<evidence type="ECO:0000313" key="1">
    <source>
        <dbReference type="EMBL" id="CAB4292953.1"/>
    </source>
</evidence>
<gene>
    <name evidence="1" type="ORF">ORAREDHAP_LOCUS1612</name>
</gene>
<name>A0A6J5VXG4_PRUAR</name>
<accession>A0A6J5VXG4</accession>
<keyword evidence="2" id="KW-1185">Reference proteome</keyword>
<proteinExistence type="predicted"/>
<reference evidence="2" key="1">
    <citation type="journal article" date="2020" name="Genome Biol.">
        <title>Gamete binning: chromosome-level and haplotype-resolved genome assembly enabled by high-throughput single-cell sequencing of gamete genomes.</title>
        <authorList>
            <person name="Campoy J.A."/>
            <person name="Sun H."/>
            <person name="Goel M."/>
            <person name="Jiao W.-B."/>
            <person name="Folz-Donahue K."/>
            <person name="Wang N."/>
            <person name="Rubio M."/>
            <person name="Liu C."/>
            <person name="Kukat C."/>
            <person name="Ruiz D."/>
            <person name="Huettel B."/>
            <person name="Schneeberger K."/>
        </authorList>
    </citation>
    <scope>NUCLEOTIDE SEQUENCE [LARGE SCALE GENOMIC DNA]</scope>
    <source>
        <strain evidence="2">cv. Rojo Pasion</strain>
    </source>
</reference>
<dbReference type="EMBL" id="CAEKKB010000001">
    <property type="protein sequence ID" value="CAB4292953.1"/>
    <property type="molecule type" value="Genomic_DNA"/>
</dbReference>
<sequence length="67" mass="7611">MVIFTLLFVKPYFEVTLTKKSSWQHPCMSPIAFLSFNARTKTNYISIVIDVLTSRAKLGLGWVLSSN</sequence>